<evidence type="ECO:0000256" key="4">
    <source>
        <dbReference type="SAM" id="Phobius"/>
    </source>
</evidence>
<evidence type="ECO:0000256" key="3">
    <source>
        <dbReference type="ARBA" id="ARBA00022801"/>
    </source>
</evidence>
<keyword evidence="7" id="KW-1185">Reference proteome</keyword>
<dbReference type="PROSITE" id="PS50830">
    <property type="entry name" value="TNASE_3"/>
    <property type="match status" value="1"/>
</dbReference>
<dbReference type="InterPro" id="IPR035437">
    <property type="entry name" value="SNase_OB-fold_sf"/>
</dbReference>
<sequence length="187" mass="20970">MNTKKTLIEAKVTHVSDGDTLKADCNGLSITVRLDSIDAPEKAQPYGEEAKLALTALVLHKDVKIEQTAKDRYGRIVGKVFRGRTYVNEEMIKNGHAWFYVQYANEPEFQKLSEKAQHAKLGLWALPKAKRIPPWEWRKQKQEKSEAIQSAKASGTKRTWLPLTLAIIALAAVAGVAYLWITGKLTL</sequence>
<evidence type="ECO:0000313" key="7">
    <source>
        <dbReference type="Proteomes" id="UP000234271"/>
    </source>
</evidence>
<evidence type="ECO:0000259" key="5">
    <source>
        <dbReference type="PROSITE" id="PS50830"/>
    </source>
</evidence>
<dbReference type="InterPro" id="IPR002071">
    <property type="entry name" value="Thermonucl_AS"/>
</dbReference>
<evidence type="ECO:0000256" key="2">
    <source>
        <dbReference type="ARBA" id="ARBA00022759"/>
    </source>
</evidence>
<dbReference type="SUPFAM" id="SSF50199">
    <property type="entry name" value="Staphylococcal nuclease"/>
    <property type="match status" value="1"/>
</dbReference>
<dbReference type="Gene3D" id="2.40.50.90">
    <property type="match status" value="1"/>
</dbReference>
<proteinExistence type="predicted"/>
<dbReference type="EMBL" id="CP018889">
    <property type="protein sequence ID" value="QGX04043.1"/>
    <property type="molecule type" value="Genomic_DNA"/>
</dbReference>
<dbReference type="GO" id="GO:0016787">
    <property type="term" value="F:hydrolase activity"/>
    <property type="evidence" value="ECO:0007669"/>
    <property type="project" value="UniProtKB-KW"/>
</dbReference>
<keyword evidence="4" id="KW-0812">Transmembrane</keyword>
<keyword evidence="4" id="KW-0472">Membrane</keyword>
<dbReference type="InterPro" id="IPR016071">
    <property type="entry name" value="Staphylococal_nuclease_OB-fold"/>
</dbReference>
<dbReference type="GO" id="GO:0003676">
    <property type="term" value="F:nucleic acid binding"/>
    <property type="evidence" value="ECO:0007669"/>
    <property type="project" value="InterPro"/>
</dbReference>
<name>A0A650GD26_9GAMM</name>
<keyword evidence="4" id="KW-1133">Transmembrane helix</keyword>
<dbReference type="Pfam" id="PF00565">
    <property type="entry name" value="SNase"/>
    <property type="match status" value="1"/>
</dbReference>
<evidence type="ECO:0000256" key="1">
    <source>
        <dbReference type="ARBA" id="ARBA00022722"/>
    </source>
</evidence>
<keyword evidence="1" id="KW-0540">Nuclease</keyword>
<dbReference type="GO" id="GO:0005737">
    <property type="term" value="C:cytoplasm"/>
    <property type="evidence" value="ECO:0007669"/>
    <property type="project" value="TreeGrafter"/>
</dbReference>
<dbReference type="PANTHER" id="PTHR12302:SF3">
    <property type="entry name" value="SERINE_THREONINE-PROTEIN KINASE 31"/>
    <property type="match status" value="1"/>
</dbReference>
<gene>
    <name evidence="6" type="ORF">BLE401_02130</name>
</gene>
<accession>A0A650GD26</accession>
<protein>
    <submittedName>
        <fullName evidence="6">Nuclease</fullName>
    </submittedName>
</protein>
<reference evidence="7" key="1">
    <citation type="submission" date="2016-12" db="EMBL/GenBank/DDBJ databases">
        <title>Complete Genome Sequence of Beggiatoa leptomitiformis D-401.</title>
        <authorList>
            <person name="Fomenkov A."/>
            <person name="Vincze T."/>
            <person name="Grabovich M."/>
            <person name="Anton B.P."/>
            <person name="Dubinina G."/>
            <person name="Orlova M."/>
            <person name="Belousova E."/>
            <person name="Roberts R.J."/>
        </authorList>
    </citation>
    <scope>NUCLEOTIDE SEQUENCE [LARGE SCALE GENOMIC DNA]</scope>
    <source>
        <strain evidence="7">D-401</strain>
    </source>
</reference>
<dbReference type="PANTHER" id="PTHR12302">
    <property type="entry name" value="EBNA2 BINDING PROTEIN P100"/>
    <property type="match status" value="1"/>
</dbReference>
<keyword evidence="3" id="KW-0378">Hydrolase</keyword>
<organism evidence="6 7">
    <name type="scientific">Beggiatoa leptomitoformis</name>
    <dbReference type="NCBI Taxonomy" id="288004"/>
    <lineage>
        <taxon>Bacteria</taxon>
        <taxon>Pseudomonadati</taxon>
        <taxon>Pseudomonadota</taxon>
        <taxon>Gammaproteobacteria</taxon>
        <taxon>Thiotrichales</taxon>
        <taxon>Thiotrichaceae</taxon>
        <taxon>Beggiatoa</taxon>
    </lineage>
</organism>
<dbReference type="Proteomes" id="UP000234271">
    <property type="component" value="Chromosome"/>
</dbReference>
<evidence type="ECO:0000313" key="6">
    <source>
        <dbReference type="EMBL" id="QGX04043.1"/>
    </source>
</evidence>
<dbReference type="AlphaFoldDB" id="A0A650GD26"/>
<feature type="transmembrane region" description="Helical" evidence="4">
    <location>
        <begin position="160"/>
        <end position="181"/>
    </location>
</feature>
<dbReference type="SMART" id="SM00318">
    <property type="entry name" value="SNc"/>
    <property type="match status" value="1"/>
</dbReference>
<dbReference type="RefSeq" id="WP_101539101.1">
    <property type="nucleotide sequence ID" value="NZ_CP012373.2"/>
</dbReference>
<dbReference type="PROSITE" id="PS01284">
    <property type="entry name" value="TNASE_2"/>
    <property type="match status" value="1"/>
</dbReference>
<dbReference type="OrthoDB" id="6867997at2"/>
<dbReference type="GO" id="GO:0004519">
    <property type="term" value="F:endonuclease activity"/>
    <property type="evidence" value="ECO:0007669"/>
    <property type="project" value="UniProtKB-KW"/>
</dbReference>
<feature type="domain" description="TNase-like" evidence="5">
    <location>
        <begin position="6"/>
        <end position="126"/>
    </location>
</feature>
<keyword evidence="2" id="KW-0255">Endonuclease</keyword>